<keyword evidence="2 5" id="KW-0349">Heme</keyword>
<dbReference type="PRINTS" id="PR00463">
    <property type="entry name" value="EP450I"/>
</dbReference>
<comment type="similarity">
    <text evidence="1">Belongs to the cytochrome P450 family.</text>
</comment>
<evidence type="ECO:0000256" key="3">
    <source>
        <dbReference type="ARBA" id="ARBA00022723"/>
    </source>
</evidence>
<evidence type="ECO:0000256" key="5">
    <source>
        <dbReference type="PIRSR" id="PIRSR602401-1"/>
    </source>
</evidence>
<dbReference type="Proteomes" id="UP000515153">
    <property type="component" value="Unplaced"/>
</dbReference>
<dbReference type="InterPro" id="IPR002401">
    <property type="entry name" value="Cyt_P450_E_grp-I"/>
</dbReference>
<keyword evidence="3 5" id="KW-0479">Metal-binding</keyword>
<comment type="cofactor">
    <cofactor evidence="5">
        <name>heme</name>
        <dbReference type="ChEBI" id="CHEBI:30413"/>
    </cofactor>
</comment>
<keyword evidence="6" id="KW-1133">Transmembrane helix</keyword>
<dbReference type="PANTHER" id="PTHR24305">
    <property type="entry name" value="CYTOCHROME P450"/>
    <property type="match status" value="1"/>
</dbReference>
<evidence type="ECO:0000256" key="6">
    <source>
        <dbReference type="SAM" id="Phobius"/>
    </source>
</evidence>
<reference evidence="8" key="3">
    <citation type="submission" date="2025-08" db="UniProtKB">
        <authorList>
            <consortium name="RefSeq"/>
        </authorList>
    </citation>
    <scope>IDENTIFICATION</scope>
    <source>
        <strain evidence="8">NI907</strain>
    </source>
</reference>
<evidence type="ECO:0000256" key="4">
    <source>
        <dbReference type="ARBA" id="ARBA00023004"/>
    </source>
</evidence>
<dbReference type="GO" id="GO:0016705">
    <property type="term" value="F:oxidoreductase activity, acting on paired donors, with incorporation or reduction of molecular oxygen"/>
    <property type="evidence" value="ECO:0007669"/>
    <property type="project" value="InterPro"/>
</dbReference>
<dbReference type="GO" id="GO:0004497">
    <property type="term" value="F:monooxygenase activity"/>
    <property type="evidence" value="ECO:0007669"/>
    <property type="project" value="InterPro"/>
</dbReference>
<feature type="transmembrane region" description="Helical" evidence="6">
    <location>
        <begin position="34"/>
        <end position="55"/>
    </location>
</feature>
<proteinExistence type="inferred from homology"/>
<dbReference type="Gene3D" id="1.10.630.10">
    <property type="entry name" value="Cytochrome P450"/>
    <property type="match status" value="1"/>
</dbReference>
<keyword evidence="6" id="KW-0812">Transmembrane</keyword>
<dbReference type="GO" id="GO:0005506">
    <property type="term" value="F:iron ion binding"/>
    <property type="evidence" value="ECO:0007669"/>
    <property type="project" value="InterPro"/>
</dbReference>
<evidence type="ECO:0000313" key="7">
    <source>
        <dbReference type="Proteomes" id="UP000515153"/>
    </source>
</evidence>
<feature type="binding site" description="axial binding residue" evidence="5">
    <location>
        <position position="489"/>
    </location>
    <ligand>
        <name>heme</name>
        <dbReference type="ChEBI" id="CHEBI:30413"/>
    </ligand>
    <ligandPart>
        <name>Fe</name>
        <dbReference type="ChEBI" id="CHEBI:18248"/>
    </ligandPart>
</feature>
<gene>
    <name evidence="8" type="ORF">PgNI_01407</name>
</gene>
<evidence type="ECO:0000256" key="2">
    <source>
        <dbReference type="ARBA" id="ARBA00022617"/>
    </source>
</evidence>
<dbReference type="RefSeq" id="XP_030987472.1">
    <property type="nucleotide sequence ID" value="XM_031121479.1"/>
</dbReference>
<dbReference type="GO" id="GO:0020037">
    <property type="term" value="F:heme binding"/>
    <property type="evidence" value="ECO:0007669"/>
    <property type="project" value="InterPro"/>
</dbReference>
<protein>
    <submittedName>
        <fullName evidence="8">Uncharacterized protein</fullName>
    </submittedName>
</protein>
<dbReference type="InterPro" id="IPR036396">
    <property type="entry name" value="Cyt_P450_sf"/>
</dbReference>
<name>A0A6P8BK48_PYRGI</name>
<reference evidence="8" key="2">
    <citation type="submission" date="2019-10" db="EMBL/GenBank/DDBJ databases">
        <authorList>
            <consortium name="NCBI Genome Project"/>
        </authorList>
    </citation>
    <scope>NUCLEOTIDE SEQUENCE</scope>
    <source>
        <strain evidence="8">NI907</strain>
    </source>
</reference>
<dbReference type="InterPro" id="IPR050121">
    <property type="entry name" value="Cytochrome_P450_monoxygenase"/>
</dbReference>
<dbReference type="GeneID" id="41956393"/>
<keyword evidence="4 5" id="KW-0408">Iron</keyword>
<keyword evidence="6" id="KW-0472">Membrane</keyword>
<accession>A0A6P8BK48</accession>
<evidence type="ECO:0000313" key="8">
    <source>
        <dbReference type="RefSeq" id="XP_030987472.1"/>
    </source>
</evidence>
<dbReference type="OrthoDB" id="1470350at2759"/>
<dbReference type="SUPFAM" id="SSF48264">
    <property type="entry name" value="Cytochrome P450"/>
    <property type="match status" value="1"/>
</dbReference>
<reference evidence="8" key="1">
    <citation type="journal article" date="2019" name="Mol. Biol. Evol.">
        <title>Blast fungal genomes show frequent chromosomal changes, gene gains and losses, and effector gene turnover.</title>
        <authorList>
            <person name="Gomez Luciano L.B."/>
            <person name="Jason Tsai I."/>
            <person name="Chuma I."/>
            <person name="Tosa Y."/>
            <person name="Chen Y.H."/>
            <person name="Li J.Y."/>
            <person name="Li M.Y."/>
            <person name="Jade Lu M.Y."/>
            <person name="Nakayashiki H."/>
            <person name="Li W.H."/>
        </authorList>
    </citation>
    <scope>NUCLEOTIDE SEQUENCE</scope>
    <source>
        <strain evidence="8">NI907</strain>
    </source>
</reference>
<keyword evidence="7" id="KW-1185">Reference proteome</keyword>
<dbReference type="PRINTS" id="PR00385">
    <property type="entry name" value="P450"/>
</dbReference>
<dbReference type="PANTHER" id="PTHR24305:SF166">
    <property type="entry name" value="CYTOCHROME P450 12A4, MITOCHONDRIAL-RELATED"/>
    <property type="match status" value="1"/>
</dbReference>
<dbReference type="Pfam" id="PF00067">
    <property type="entry name" value="p450"/>
    <property type="match status" value="1"/>
</dbReference>
<sequence>MDIQTCAVLSALETVAWVGFHEYRSLALTTRKELVAVFSVFFLVQYFCVKIYRIFIYPVHVSPLRHLPTPKGNHFMLGQLVNQFRASCPNELYLKWTSQWPDSPFVRFFTIGNRETLLINGIEAHREVFATHCYAFIKPGFFGRFVGDIAGTGLLFTEGDEHKRHRKMILNVFSVPNLKKMFPIFQEKAEELSQHLDARIATSTDGSIDVQHVYSKATIDIIGITALGLDLRNLKSTKLRMDFLQCYRRMLEQSYLAALISFINIHVPIRRLLWFVRANRDFVEATQEVRTMLRTCIRERIRDVDLRKGAEVKFQSRDLLTYMVEERLLAECKDPLTTEEILGHLLNFLSAGHETTTGVMTWSSYVLATHPGIQDRLRAEVEALLKENPRPSYSDIERMKYMHNFMREVLRLYSPAVSTYREAAQDITICGTAIPKGTHLVVCPSVCNKSKRIWGTDADEFLPERWDKLEGEAATPYSIMTFLAGPRQCIGKQYALQEVKVLLIEVLSKFRFLPTDELVRNDFNVKISNPGVVFRPKGGLSLRVERL</sequence>
<dbReference type="CDD" id="cd11069">
    <property type="entry name" value="CYP_FUM15-like"/>
    <property type="match status" value="1"/>
</dbReference>
<dbReference type="AlphaFoldDB" id="A0A6P8BK48"/>
<dbReference type="InterPro" id="IPR001128">
    <property type="entry name" value="Cyt_P450"/>
</dbReference>
<evidence type="ECO:0000256" key="1">
    <source>
        <dbReference type="ARBA" id="ARBA00010617"/>
    </source>
</evidence>
<organism evidence="7 8">
    <name type="scientific">Pyricularia grisea</name>
    <name type="common">Crabgrass-specific blast fungus</name>
    <name type="synonym">Magnaporthe grisea</name>
    <dbReference type="NCBI Taxonomy" id="148305"/>
    <lineage>
        <taxon>Eukaryota</taxon>
        <taxon>Fungi</taxon>
        <taxon>Dikarya</taxon>
        <taxon>Ascomycota</taxon>
        <taxon>Pezizomycotina</taxon>
        <taxon>Sordariomycetes</taxon>
        <taxon>Sordariomycetidae</taxon>
        <taxon>Magnaporthales</taxon>
        <taxon>Pyriculariaceae</taxon>
        <taxon>Pyricularia</taxon>
    </lineage>
</organism>
<dbReference type="KEGG" id="pgri:PgNI_01407"/>